<evidence type="ECO:0000256" key="7">
    <source>
        <dbReference type="ARBA" id="ARBA00022840"/>
    </source>
</evidence>
<evidence type="ECO:0000256" key="6">
    <source>
        <dbReference type="ARBA" id="ARBA00022741"/>
    </source>
</evidence>
<keyword evidence="8 10" id="KW-0460">Magnesium</keyword>
<dbReference type="InterPro" id="IPR027417">
    <property type="entry name" value="P-loop_NTPase"/>
</dbReference>
<comment type="cofactor">
    <cofactor evidence="1 10">
        <name>Mg(2+)</name>
        <dbReference type="ChEBI" id="CHEBI:18420"/>
    </cofactor>
</comment>
<accession>A0AA42BKX0</accession>
<organism evidence="14 15">
    <name type="scientific">Opacimonas viscosa</name>
    <dbReference type="NCBI Taxonomy" id="2961944"/>
    <lineage>
        <taxon>Bacteria</taxon>
        <taxon>Pseudomonadati</taxon>
        <taxon>Pseudomonadota</taxon>
        <taxon>Gammaproteobacteria</taxon>
        <taxon>Alteromonadales</taxon>
        <taxon>Alteromonadaceae</taxon>
        <taxon>Opacimonas</taxon>
    </lineage>
</organism>
<reference evidence="14" key="1">
    <citation type="submission" date="2022-07" db="EMBL/GenBank/DDBJ databases">
        <title>Characterization of the Novel Bacterium Alteromonas immobilis LMIT006 and Alteromonas gregis LMIT007.</title>
        <authorList>
            <person name="Lin X."/>
        </authorList>
    </citation>
    <scope>NUCLEOTIDE SEQUENCE</scope>
    <source>
        <strain evidence="14">LMIT007</strain>
    </source>
</reference>
<dbReference type="GO" id="GO:0005524">
    <property type="term" value="F:ATP binding"/>
    <property type="evidence" value="ECO:0007669"/>
    <property type="project" value="UniProtKB-UniRule"/>
</dbReference>
<dbReference type="NCBIfam" id="TIGR00174">
    <property type="entry name" value="miaA"/>
    <property type="match status" value="1"/>
</dbReference>
<evidence type="ECO:0000256" key="5">
    <source>
        <dbReference type="ARBA" id="ARBA00022694"/>
    </source>
</evidence>
<evidence type="ECO:0000256" key="11">
    <source>
        <dbReference type="RuleBase" id="RU003783"/>
    </source>
</evidence>
<sequence length="297" mass="33043">MGPTASGKTALALELAQHIDCEIISVDSALIYKDMDIGTAKPTPAELAQVPHHLIDIIDPAASYSVANFRKDAEQLISEIIARGRTPVLAGGTMMYYNALIKGLSALPAANPCVRADLEEQAELFGWTALHDKLTLVDPVSAARIHPNDPQRLLRALEVYEITGRSMTDLQAENSGPIPYSVAQFAIAPNDRAVLHQRIAQRFHQMLDQGFLAEAELLYQRGDLHLDMPSMRCVGYRQAWLYLSGEYTYEEMVERGIIATRQLAKRQLTWLRGWSDVTWLETFAINNVTKVLQITGN</sequence>
<dbReference type="HAMAP" id="MF_00185">
    <property type="entry name" value="IPP_trans"/>
    <property type="match status" value="1"/>
</dbReference>
<dbReference type="InterPro" id="IPR018022">
    <property type="entry name" value="IPT"/>
</dbReference>
<comment type="function">
    <text evidence="2 10 12">Catalyzes the transfer of a dimethylallyl group onto the adenine at position 37 in tRNAs that read codons beginning with uridine, leading to the formation of N6-(dimethylallyl)adenosine (i(6)A).</text>
</comment>
<protein>
    <recommendedName>
        <fullName evidence="10">tRNA dimethylallyltransferase</fullName>
        <ecNumber evidence="10">2.5.1.75</ecNumber>
    </recommendedName>
    <alternativeName>
        <fullName evidence="10">Dimethylallyl diphosphate:tRNA dimethylallyltransferase</fullName>
        <shortName evidence="10">DMAPP:tRNA dimethylallyltransferase</shortName>
        <shortName evidence="10">DMATase</shortName>
    </alternativeName>
    <alternativeName>
        <fullName evidence="10">Isopentenyl-diphosphate:tRNA isopentenyltransferase</fullName>
        <shortName evidence="10">IPP transferase</shortName>
        <shortName evidence="10">IPPT</shortName>
        <shortName evidence="10">IPTase</shortName>
    </alternativeName>
</protein>
<evidence type="ECO:0000256" key="8">
    <source>
        <dbReference type="ARBA" id="ARBA00022842"/>
    </source>
</evidence>
<feature type="region of interest" description="Interaction with substrate tRNA" evidence="10">
    <location>
        <begin position="232"/>
        <end position="237"/>
    </location>
</feature>
<dbReference type="EC" id="2.5.1.75" evidence="10"/>
<keyword evidence="7 10" id="KW-0067">ATP-binding</keyword>
<evidence type="ECO:0000256" key="3">
    <source>
        <dbReference type="ARBA" id="ARBA00005842"/>
    </source>
</evidence>
<comment type="catalytic activity">
    <reaction evidence="9 10 11">
        <text>adenosine(37) in tRNA + dimethylallyl diphosphate = N(6)-dimethylallyladenosine(37) in tRNA + diphosphate</text>
        <dbReference type="Rhea" id="RHEA:26482"/>
        <dbReference type="Rhea" id="RHEA-COMP:10162"/>
        <dbReference type="Rhea" id="RHEA-COMP:10375"/>
        <dbReference type="ChEBI" id="CHEBI:33019"/>
        <dbReference type="ChEBI" id="CHEBI:57623"/>
        <dbReference type="ChEBI" id="CHEBI:74411"/>
        <dbReference type="ChEBI" id="CHEBI:74415"/>
        <dbReference type="EC" id="2.5.1.75"/>
    </reaction>
</comment>
<dbReference type="PANTHER" id="PTHR11088:SF60">
    <property type="entry name" value="TRNA DIMETHYLALLYLTRANSFERASE"/>
    <property type="match status" value="1"/>
</dbReference>
<dbReference type="Proteomes" id="UP001165413">
    <property type="component" value="Unassembled WGS sequence"/>
</dbReference>
<comment type="caution">
    <text evidence="10">Lacks conserved residue(s) required for the propagation of feature annotation.</text>
</comment>
<evidence type="ECO:0000256" key="4">
    <source>
        <dbReference type="ARBA" id="ARBA00022679"/>
    </source>
</evidence>
<name>A0AA42BKX0_9ALTE</name>
<evidence type="ECO:0000256" key="13">
    <source>
        <dbReference type="RuleBase" id="RU003785"/>
    </source>
</evidence>
<evidence type="ECO:0000256" key="1">
    <source>
        <dbReference type="ARBA" id="ARBA00001946"/>
    </source>
</evidence>
<feature type="binding site" evidence="10">
    <location>
        <begin position="2"/>
        <end position="9"/>
    </location>
    <ligand>
        <name>ATP</name>
        <dbReference type="ChEBI" id="CHEBI:30616"/>
    </ligand>
</feature>
<dbReference type="Gene3D" id="3.40.50.300">
    <property type="entry name" value="P-loop containing nucleotide triphosphate hydrolases"/>
    <property type="match status" value="1"/>
</dbReference>
<keyword evidence="6 10" id="KW-0547">Nucleotide-binding</keyword>
<comment type="caution">
    <text evidence="14">The sequence shown here is derived from an EMBL/GenBank/DDBJ whole genome shotgun (WGS) entry which is preliminary data.</text>
</comment>
<feature type="binding site" evidence="10">
    <location>
        <begin position="4"/>
        <end position="9"/>
    </location>
    <ligand>
        <name>substrate</name>
    </ligand>
</feature>
<dbReference type="InterPro" id="IPR039657">
    <property type="entry name" value="Dimethylallyltransferase"/>
</dbReference>
<evidence type="ECO:0000256" key="9">
    <source>
        <dbReference type="ARBA" id="ARBA00049563"/>
    </source>
</evidence>
<feature type="site" description="Interaction with substrate tRNA" evidence="10">
    <location>
        <position position="115"/>
    </location>
</feature>
<dbReference type="SUPFAM" id="SSF52540">
    <property type="entry name" value="P-loop containing nucleoside triphosphate hydrolases"/>
    <property type="match status" value="1"/>
</dbReference>
<feature type="site" description="Interaction with substrate tRNA" evidence="10">
    <location>
        <position position="93"/>
    </location>
</feature>
<keyword evidence="4 10" id="KW-0808">Transferase</keyword>
<feature type="region of interest" description="Interaction with substrate tRNA" evidence="10">
    <location>
        <begin position="27"/>
        <end position="30"/>
    </location>
</feature>
<dbReference type="GO" id="GO:0052381">
    <property type="term" value="F:tRNA dimethylallyltransferase activity"/>
    <property type="evidence" value="ECO:0007669"/>
    <property type="project" value="UniProtKB-UniRule"/>
</dbReference>
<proteinExistence type="inferred from homology"/>
<dbReference type="PANTHER" id="PTHR11088">
    <property type="entry name" value="TRNA DIMETHYLALLYLTRANSFERASE"/>
    <property type="match status" value="1"/>
</dbReference>
<evidence type="ECO:0000313" key="15">
    <source>
        <dbReference type="Proteomes" id="UP001165413"/>
    </source>
</evidence>
<keyword evidence="15" id="KW-1185">Reference proteome</keyword>
<evidence type="ECO:0000256" key="12">
    <source>
        <dbReference type="RuleBase" id="RU003784"/>
    </source>
</evidence>
<gene>
    <name evidence="10 14" type="primary">miaA</name>
    <name evidence="14" type="ORF">NLF92_04340</name>
</gene>
<keyword evidence="5 10" id="KW-0819">tRNA processing</keyword>
<dbReference type="Gene3D" id="1.10.20.140">
    <property type="match status" value="1"/>
</dbReference>
<evidence type="ECO:0000313" key="14">
    <source>
        <dbReference type="EMBL" id="MCP3428170.1"/>
    </source>
</evidence>
<dbReference type="FunFam" id="1.10.20.140:FF:000001">
    <property type="entry name" value="tRNA dimethylallyltransferase"/>
    <property type="match status" value="1"/>
</dbReference>
<evidence type="ECO:0000256" key="2">
    <source>
        <dbReference type="ARBA" id="ARBA00003213"/>
    </source>
</evidence>
<feature type="region of interest" description="Interaction with substrate tRNA" evidence="10">
    <location>
        <begin position="151"/>
        <end position="155"/>
    </location>
</feature>
<dbReference type="AlphaFoldDB" id="A0AA42BKX0"/>
<dbReference type="Pfam" id="PF01715">
    <property type="entry name" value="IPPT"/>
    <property type="match status" value="1"/>
</dbReference>
<comment type="similarity">
    <text evidence="3 10 13">Belongs to the IPP transferase family.</text>
</comment>
<comment type="subunit">
    <text evidence="10">Monomer.</text>
</comment>
<dbReference type="GO" id="GO:0006400">
    <property type="term" value="P:tRNA modification"/>
    <property type="evidence" value="ECO:0007669"/>
    <property type="project" value="TreeGrafter"/>
</dbReference>
<dbReference type="EMBL" id="JANATA010000005">
    <property type="protein sequence ID" value="MCP3428170.1"/>
    <property type="molecule type" value="Genomic_DNA"/>
</dbReference>
<evidence type="ECO:0000256" key="10">
    <source>
        <dbReference type="HAMAP-Rule" id="MF_00185"/>
    </source>
</evidence>
<dbReference type="RefSeq" id="WP_254099390.1">
    <property type="nucleotide sequence ID" value="NZ_JANATA010000005.1"/>
</dbReference>